<keyword evidence="3" id="KW-1185">Reference proteome</keyword>
<reference evidence="2 3" key="1">
    <citation type="submission" date="2024-01" db="EMBL/GenBank/DDBJ databases">
        <title>The genomes of 5 underutilized Papilionoideae crops provide insights into root nodulation and disease resistance.</title>
        <authorList>
            <person name="Yuan L."/>
        </authorList>
    </citation>
    <scope>NUCLEOTIDE SEQUENCE [LARGE SCALE GENOMIC DNA]</scope>
    <source>
        <strain evidence="2">LY-2023</strain>
        <tissue evidence="2">Leaf</tissue>
    </source>
</reference>
<dbReference type="Proteomes" id="UP001359559">
    <property type="component" value="Unassembled WGS sequence"/>
</dbReference>
<dbReference type="AlphaFoldDB" id="A0AAN9J9J5"/>
<feature type="transmembrane region" description="Helical" evidence="1">
    <location>
        <begin position="59"/>
        <end position="77"/>
    </location>
</feature>
<proteinExistence type="predicted"/>
<keyword evidence="1" id="KW-1133">Transmembrane helix</keyword>
<evidence type="ECO:0000256" key="1">
    <source>
        <dbReference type="SAM" id="Phobius"/>
    </source>
</evidence>
<keyword evidence="1" id="KW-0812">Transmembrane</keyword>
<protein>
    <submittedName>
        <fullName evidence="2">Uncharacterized protein</fullName>
    </submittedName>
</protein>
<accession>A0AAN9J9J5</accession>
<sequence length="78" mass="9031">MNPAHRCRLRVLRFHLPVESSNSVEADLACLPFFRNSLLTKSSFQSKSKQIRKQKSPRFSLLSVLSDSIPTLLFFIFF</sequence>
<keyword evidence="1" id="KW-0472">Membrane</keyword>
<gene>
    <name evidence="2" type="ORF">RJT34_17767</name>
</gene>
<evidence type="ECO:0000313" key="3">
    <source>
        <dbReference type="Proteomes" id="UP001359559"/>
    </source>
</evidence>
<evidence type="ECO:0000313" key="2">
    <source>
        <dbReference type="EMBL" id="KAK7294870.1"/>
    </source>
</evidence>
<organism evidence="2 3">
    <name type="scientific">Clitoria ternatea</name>
    <name type="common">Butterfly pea</name>
    <dbReference type="NCBI Taxonomy" id="43366"/>
    <lineage>
        <taxon>Eukaryota</taxon>
        <taxon>Viridiplantae</taxon>
        <taxon>Streptophyta</taxon>
        <taxon>Embryophyta</taxon>
        <taxon>Tracheophyta</taxon>
        <taxon>Spermatophyta</taxon>
        <taxon>Magnoliopsida</taxon>
        <taxon>eudicotyledons</taxon>
        <taxon>Gunneridae</taxon>
        <taxon>Pentapetalae</taxon>
        <taxon>rosids</taxon>
        <taxon>fabids</taxon>
        <taxon>Fabales</taxon>
        <taxon>Fabaceae</taxon>
        <taxon>Papilionoideae</taxon>
        <taxon>50 kb inversion clade</taxon>
        <taxon>NPAAA clade</taxon>
        <taxon>indigoferoid/millettioid clade</taxon>
        <taxon>Phaseoleae</taxon>
        <taxon>Clitoria</taxon>
    </lineage>
</organism>
<name>A0AAN9J9J5_CLITE</name>
<comment type="caution">
    <text evidence="2">The sequence shown here is derived from an EMBL/GenBank/DDBJ whole genome shotgun (WGS) entry which is preliminary data.</text>
</comment>
<dbReference type="EMBL" id="JAYKXN010000004">
    <property type="protein sequence ID" value="KAK7294870.1"/>
    <property type="molecule type" value="Genomic_DNA"/>
</dbReference>